<keyword evidence="15 20" id="KW-0472">Membrane</keyword>
<evidence type="ECO:0000313" key="21">
    <source>
        <dbReference type="EMBL" id="GID72069.1"/>
    </source>
</evidence>
<reference evidence="21 22" key="1">
    <citation type="submission" date="2021-01" db="EMBL/GenBank/DDBJ databases">
        <title>Whole genome shotgun sequence of Actinoplanes deccanensis NBRC 13994.</title>
        <authorList>
            <person name="Komaki H."/>
            <person name="Tamura T."/>
        </authorList>
    </citation>
    <scope>NUCLEOTIDE SEQUENCE [LARGE SCALE GENOMIC DNA]</scope>
    <source>
        <strain evidence="21 22">NBRC 13994</strain>
    </source>
</reference>
<evidence type="ECO:0000256" key="3">
    <source>
        <dbReference type="ARBA" id="ARBA00005119"/>
    </source>
</evidence>
<keyword evidence="10 18" id="KW-0808">Transferase</keyword>
<feature type="transmembrane region" description="Helical" evidence="20">
    <location>
        <begin position="186"/>
        <end position="206"/>
    </location>
</feature>
<gene>
    <name evidence="21" type="ORF">Ade02nite_07100</name>
</gene>
<evidence type="ECO:0000256" key="9">
    <source>
        <dbReference type="ARBA" id="ARBA00022516"/>
    </source>
</evidence>
<comment type="pathway">
    <text evidence="4">Lipid metabolism.</text>
</comment>
<proteinExistence type="inferred from homology"/>
<keyword evidence="17" id="KW-1208">Phospholipid metabolism</keyword>
<evidence type="ECO:0000256" key="13">
    <source>
        <dbReference type="ARBA" id="ARBA00022989"/>
    </source>
</evidence>
<evidence type="ECO:0000313" key="22">
    <source>
        <dbReference type="Proteomes" id="UP000609879"/>
    </source>
</evidence>
<feature type="transmembrane region" description="Helical" evidence="20">
    <location>
        <begin position="254"/>
        <end position="273"/>
    </location>
</feature>
<evidence type="ECO:0000256" key="18">
    <source>
        <dbReference type="RuleBase" id="RU003938"/>
    </source>
</evidence>
<dbReference type="PANTHER" id="PTHR46382">
    <property type="entry name" value="PHOSPHATIDATE CYTIDYLYLTRANSFERASE"/>
    <property type="match status" value="1"/>
</dbReference>
<evidence type="ECO:0000256" key="1">
    <source>
        <dbReference type="ARBA" id="ARBA00001698"/>
    </source>
</evidence>
<feature type="region of interest" description="Disordered" evidence="19">
    <location>
        <begin position="1"/>
        <end position="76"/>
    </location>
</feature>
<comment type="pathway">
    <text evidence="3 18">Phospholipid metabolism; CDP-diacylglycerol biosynthesis; CDP-diacylglycerol from sn-glycerol 3-phosphate: step 3/3.</text>
</comment>
<comment type="caution">
    <text evidence="21">The sequence shown here is derived from an EMBL/GenBank/DDBJ whole genome shotgun (WGS) entry which is preliminary data.</text>
</comment>
<evidence type="ECO:0000256" key="20">
    <source>
        <dbReference type="SAM" id="Phobius"/>
    </source>
</evidence>
<organism evidence="21 22">
    <name type="scientific">Paractinoplanes deccanensis</name>
    <dbReference type="NCBI Taxonomy" id="113561"/>
    <lineage>
        <taxon>Bacteria</taxon>
        <taxon>Bacillati</taxon>
        <taxon>Actinomycetota</taxon>
        <taxon>Actinomycetes</taxon>
        <taxon>Micromonosporales</taxon>
        <taxon>Micromonosporaceae</taxon>
        <taxon>Paractinoplanes</taxon>
    </lineage>
</organism>
<dbReference type="PANTHER" id="PTHR46382:SF1">
    <property type="entry name" value="PHOSPHATIDATE CYTIDYLYLTRANSFERASE"/>
    <property type="match status" value="1"/>
</dbReference>
<keyword evidence="16" id="KW-0594">Phospholipid biosynthesis</keyword>
<evidence type="ECO:0000256" key="5">
    <source>
        <dbReference type="ARBA" id="ARBA00010185"/>
    </source>
</evidence>
<evidence type="ECO:0000256" key="4">
    <source>
        <dbReference type="ARBA" id="ARBA00005189"/>
    </source>
</evidence>
<name>A0ABQ3XWE7_9ACTN</name>
<evidence type="ECO:0000256" key="14">
    <source>
        <dbReference type="ARBA" id="ARBA00023098"/>
    </source>
</evidence>
<keyword evidence="14" id="KW-0443">Lipid metabolism</keyword>
<protein>
    <recommendedName>
        <fullName evidence="7 18">Phosphatidate cytidylyltransferase</fullName>
        <ecNumber evidence="6 18">2.7.7.41</ecNumber>
    </recommendedName>
</protein>
<feature type="transmembrane region" description="Helical" evidence="20">
    <location>
        <begin position="82"/>
        <end position="100"/>
    </location>
</feature>
<feature type="transmembrane region" description="Helical" evidence="20">
    <location>
        <begin position="212"/>
        <end position="233"/>
    </location>
</feature>
<dbReference type="Pfam" id="PF01148">
    <property type="entry name" value="CTP_transf_1"/>
    <property type="match status" value="1"/>
</dbReference>
<dbReference type="RefSeq" id="WP_203760043.1">
    <property type="nucleotide sequence ID" value="NZ_BAAABO010000004.1"/>
</dbReference>
<sequence>MSYLDPRAGQTSGDDTSVPAPYAYDVPGKTAWHAAENAPTSQLPLVQPEEEAAPPPKRGPGRRRAKGGAPGVPTTSRAGRNLPAAIGVGVGLVLVVLASLLFWGPAFFGVIVIASGVGVWEMVRALRSSGANAPAVPLLAGSVLMTGLAWYGGTDALLLGLLVTVLAAIVWRLADGPAAFRRDLTASVLIAVYVPFLLSFGILLFLPDHEDGRWRVLCTLLAVVLSDTGGYATGVFFGKHKMAPSISPGKTWEGFAGSVCASAIGSALLLYFLLDIQVYWGLLFGALISVVAVVGDLAESMLKRDLGVKDMSNLLPGHGGLMDRLDSILFAVPTAYLLFALIAWAQ</sequence>
<feature type="transmembrane region" description="Helical" evidence="20">
    <location>
        <begin position="157"/>
        <end position="174"/>
    </location>
</feature>
<evidence type="ECO:0000256" key="8">
    <source>
        <dbReference type="ARBA" id="ARBA00022475"/>
    </source>
</evidence>
<evidence type="ECO:0000256" key="15">
    <source>
        <dbReference type="ARBA" id="ARBA00023136"/>
    </source>
</evidence>
<dbReference type="EMBL" id="BOMI01000010">
    <property type="protein sequence ID" value="GID72069.1"/>
    <property type="molecule type" value="Genomic_DNA"/>
</dbReference>
<evidence type="ECO:0000256" key="12">
    <source>
        <dbReference type="ARBA" id="ARBA00022695"/>
    </source>
</evidence>
<keyword evidence="8" id="KW-1003">Cell membrane</keyword>
<dbReference type="PROSITE" id="PS01315">
    <property type="entry name" value="CDS"/>
    <property type="match status" value="1"/>
</dbReference>
<evidence type="ECO:0000256" key="16">
    <source>
        <dbReference type="ARBA" id="ARBA00023209"/>
    </source>
</evidence>
<evidence type="ECO:0000256" key="11">
    <source>
        <dbReference type="ARBA" id="ARBA00022692"/>
    </source>
</evidence>
<comment type="similarity">
    <text evidence="5 18">Belongs to the CDS family.</text>
</comment>
<accession>A0ABQ3XWE7</accession>
<dbReference type="InterPro" id="IPR000374">
    <property type="entry name" value="PC_trans"/>
</dbReference>
<evidence type="ECO:0000256" key="6">
    <source>
        <dbReference type="ARBA" id="ARBA00012487"/>
    </source>
</evidence>
<keyword evidence="11 18" id="KW-0812">Transmembrane</keyword>
<evidence type="ECO:0000256" key="10">
    <source>
        <dbReference type="ARBA" id="ARBA00022679"/>
    </source>
</evidence>
<feature type="transmembrane region" description="Helical" evidence="20">
    <location>
        <begin position="135"/>
        <end position="151"/>
    </location>
</feature>
<evidence type="ECO:0000256" key="17">
    <source>
        <dbReference type="ARBA" id="ARBA00023264"/>
    </source>
</evidence>
<keyword evidence="22" id="KW-1185">Reference proteome</keyword>
<keyword evidence="9" id="KW-0444">Lipid biosynthesis</keyword>
<evidence type="ECO:0000256" key="2">
    <source>
        <dbReference type="ARBA" id="ARBA00004651"/>
    </source>
</evidence>
<evidence type="ECO:0000256" key="7">
    <source>
        <dbReference type="ARBA" id="ARBA00019373"/>
    </source>
</evidence>
<comment type="subcellular location">
    <subcellularLocation>
        <location evidence="2">Cell membrane</location>
        <topology evidence="2">Multi-pass membrane protein</topology>
    </subcellularLocation>
</comment>
<dbReference type="EC" id="2.7.7.41" evidence="6 18"/>
<feature type="transmembrane region" description="Helical" evidence="20">
    <location>
        <begin position="328"/>
        <end position="345"/>
    </location>
</feature>
<feature type="transmembrane region" description="Helical" evidence="20">
    <location>
        <begin position="279"/>
        <end position="298"/>
    </location>
</feature>
<dbReference type="Proteomes" id="UP000609879">
    <property type="component" value="Unassembled WGS sequence"/>
</dbReference>
<keyword evidence="13 20" id="KW-1133">Transmembrane helix</keyword>
<keyword evidence="12 18" id="KW-0548">Nucleotidyltransferase</keyword>
<comment type="catalytic activity">
    <reaction evidence="1 18">
        <text>a 1,2-diacyl-sn-glycero-3-phosphate + CTP + H(+) = a CDP-1,2-diacyl-sn-glycerol + diphosphate</text>
        <dbReference type="Rhea" id="RHEA:16229"/>
        <dbReference type="ChEBI" id="CHEBI:15378"/>
        <dbReference type="ChEBI" id="CHEBI:33019"/>
        <dbReference type="ChEBI" id="CHEBI:37563"/>
        <dbReference type="ChEBI" id="CHEBI:58332"/>
        <dbReference type="ChEBI" id="CHEBI:58608"/>
        <dbReference type="EC" id="2.7.7.41"/>
    </reaction>
</comment>
<evidence type="ECO:0000256" key="19">
    <source>
        <dbReference type="SAM" id="MobiDB-lite"/>
    </source>
</evidence>